<sequence>MLTEVSMILYYTVTSSFRSLVRRRGYFSSFIMIGLLFFLFFFSWKWVDFFSSWIILETVLQEMAKEDEAASFQPLILLLTILRTGTILVCFFLFLAVILYTKHFYKQKAGIEQEEIVIKRLLGERSAIIASEFVLEAGYILVFFGSISLVLSTIIFKKLLRDIQVLGAFQNVVERFDPHHGIEFLLFLVVICLTLLSIFYTVYRQADREALASPSSTNSGDKEED</sequence>
<keyword evidence="1" id="KW-0472">Membrane</keyword>
<feature type="transmembrane region" description="Helical" evidence="1">
    <location>
        <begin position="133"/>
        <end position="156"/>
    </location>
</feature>
<protein>
    <recommendedName>
        <fullName evidence="5">ABC3 transporter permease protein domain-containing protein</fullName>
    </recommendedName>
</protein>
<feature type="transmembrane region" description="Helical" evidence="1">
    <location>
        <begin position="75"/>
        <end position="100"/>
    </location>
</feature>
<feature type="transmembrane region" description="Helical" evidence="1">
    <location>
        <begin position="184"/>
        <end position="203"/>
    </location>
</feature>
<evidence type="ECO:0000313" key="4">
    <source>
        <dbReference type="Proteomes" id="UP000195141"/>
    </source>
</evidence>
<gene>
    <name evidence="3" type="ORF">A5888_000313</name>
    <name evidence="2" type="ORF">A5888_000362</name>
</gene>
<dbReference type="EMBL" id="NGMM01000001">
    <property type="protein sequence ID" value="OTP18548.1"/>
    <property type="molecule type" value="Genomic_DNA"/>
</dbReference>
<name>A0A242KCN5_9ENTE</name>
<proteinExistence type="predicted"/>
<keyword evidence="4" id="KW-1185">Reference proteome</keyword>
<feature type="transmembrane region" description="Helical" evidence="1">
    <location>
        <begin position="25"/>
        <end position="44"/>
    </location>
</feature>
<dbReference type="Proteomes" id="UP000195141">
    <property type="component" value="Chromosome"/>
</dbReference>
<reference evidence="3" key="3">
    <citation type="submission" date="2024-03" db="EMBL/GenBank/DDBJ databases">
        <title>The Genome Sequence of Enterococcus sp. DIV0242b.</title>
        <authorList>
            <consortium name="The Broad Institute Genomics Platform"/>
            <consortium name="The Broad Institute Microbial Omics Core"/>
            <consortium name="The Broad Institute Genomic Center for Infectious Diseases"/>
            <person name="Earl A."/>
            <person name="Manson A."/>
            <person name="Gilmore M."/>
            <person name="Schwartman J."/>
            <person name="Shea T."/>
            <person name="Abouelleil A."/>
            <person name="Cao P."/>
            <person name="Chapman S."/>
            <person name="Cusick C."/>
            <person name="Young S."/>
            <person name="Neafsey D."/>
            <person name="Nusbaum C."/>
            <person name="Birren B."/>
        </authorList>
    </citation>
    <scope>NUCLEOTIDE SEQUENCE</scope>
    <source>
        <strain evidence="3">9E7_DIV0242</strain>
    </source>
</reference>
<keyword evidence="1" id="KW-1133">Transmembrane helix</keyword>
<evidence type="ECO:0000313" key="3">
    <source>
        <dbReference type="EMBL" id="WYJ88594.1"/>
    </source>
</evidence>
<accession>A0A242KCN5</accession>
<evidence type="ECO:0008006" key="5">
    <source>
        <dbReference type="Google" id="ProtNLM"/>
    </source>
</evidence>
<keyword evidence="1" id="KW-0812">Transmembrane</keyword>
<evidence type="ECO:0000256" key="1">
    <source>
        <dbReference type="SAM" id="Phobius"/>
    </source>
</evidence>
<organism evidence="2">
    <name type="scientific">Candidatus Enterococcus clewellii</name>
    <dbReference type="NCBI Taxonomy" id="1834193"/>
    <lineage>
        <taxon>Bacteria</taxon>
        <taxon>Bacillati</taxon>
        <taxon>Bacillota</taxon>
        <taxon>Bacilli</taxon>
        <taxon>Lactobacillales</taxon>
        <taxon>Enterococcaceae</taxon>
        <taxon>Enterococcus</taxon>
    </lineage>
</organism>
<evidence type="ECO:0000313" key="2">
    <source>
        <dbReference type="EMBL" id="OTP18548.1"/>
    </source>
</evidence>
<dbReference type="RefSeq" id="WP_086347523.1">
    <property type="nucleotide sequence ID" value="NZ_CP147247.1"/>
</dbReference>
<reference evidence="3" key="2">
    <citation type="submission" date="2017-05" db="EMBL/GenBank/DDBJ databases">
        <authorList>
            <consortium name="The Broad Institute Genomics Platform"/>
            <consortium name="The Broad Institute Genomic Center for Infectious Diseases"/>
            <person name="Earl A."/>
            <person name="Manson A."/>
            <person name="Schwartman J."/>
            <person name="Gilmore M."/>
            <person name="Abouelleil A."/>
            <person name="Cao P."/>
            <person name="Chapman S."/>
            <person name="Cusick C."/>
            <person name="Shea T."/>
            <person name="Young S."/>
            <person name="Neafsey D."/>
            <person name="Nusbaum C."/>
            <person name="Birren B."/>
        </authorList>
    </citation>
    <scope>NUCLEOTIDE SEQUENCE</scope>
    <source>
        <strain evidence="3">9E7_DIV0242</strain>
    </source>
</reference>
<dbReference type="AlphaFoldDB" id="A0A242KCN5"/>
<reference evidence="2" key="1">
    <citation type="submission" date="2017-05" db="EMBL/GenBank/DDBJ databases">
        <title>The Genome Sequence of Enterococcus sp. 9E7_DIV0242.</title>
        <authorList>
            <consortium name="The Broad Institute Genomics Platform"/>
            <consortium name="The Broad Institute Genomic Center for Infectious Diseases"/>
            <person name="Earl A."/>
            <person name="Manson A."/>
            <person name="Schwartman J."/>
            <person name="Gilmore M."/>
            <person name="Abouelleil A."/>
            <person name="Cao P."/>
            <person name="Chapman S."/>
            <person name="Cusick C."/>
            <person name="Shea T."/>
            <person name="Young S."/>
            <person name="Neafsey D."/>
            <person name="Nusbaum C."/>
            <person name="Birren B."/>
        </authorList>
    </citation>
    <scope>NUCLEOTIDE SEQUENCE [LARGE SCALE GENOMIC DNA]</scope>
    <source>
        <strain evidence="2">9E7_DIV0242</strain>
    </source>
</reference>
<dbReference type="EMBL" id="CP147247">
    <property type="protein sequence ID" value="WYJ88594.1"/>
    <property type="molecule type" value="Genomic_DNA"/>
</dbReference>